<feature type="domain" description="Nitroreductase" evidence="3">
    <location>
        <begin position="7"/>
        <end position="183"/>
    </location>
</feature>
<evidence type="ECO:0000256" key="2">
    <source>
        <dbReference type="ARBA" id="ARBA00023002"/>
    </source>
</evidence>
<gene>
    <name evidence="4" type="ORF">Dthio_PD1983</name>
</gene>
<dbReference type="PANTHER" id="PTHR43673">
    <property type="entry name" value="NAD(P)H NITROREDUCTASE YDGI-RELATED"/>
    <property type="match status" value="1"/>
</dbReference>
<dbReference type="InterPro" id="IPR000415">
    <property type="entry name" value="Nitroreductase-like"/>
</dbReference>
<dbReference type="GO" id="GO:0016491">
    <property type="term" value="F:oxidoreductase activity"/>
    <property type="evidence" value="ECO:0007669"/>
    <property type="project" value="UniProtKB-KW"/>
</dbReference>
<evidence type="ECO:0000259" key="3">
    <source>
        <dbReference type="Pfam" id="PF00881"/>
    </source>
</evidence>
<reference evidence="4" key="1">
    <citation type="submission" date="2010-05" db="EMBL/GenBank/DDBJ databases">
        <title>The draft genome of Desulfonatronospira thiodismutans ASO3-1.</title>
        <authorList>
            <consortium name="US DOE Joint Genome Institute (JGI-PGF)"/>
            <person name="Lucas S."/>
            <person name="Copeland A."/>
            <person name="Lapidus A."/>
            <person name="Cheng J.-F."/>
            <person name="Bruce D."/>
            <person name="Goodwin L."/>
            <person name="Pitluck S."/>
            <person name="Chertkov O."/>
            <person name="Brettin T."/>
            <person name="Detter J.C."/>
            <person name="Han C."/>
            <person name="Land M.L."/>
            <person name="Hauser L."/>
            <person name="Kyrpides N."/>
            <person name="Mikhailova N."/>
            <person name="Muyzer G."/>
            <person name="Woyke T."/>
        </authorList>
    </citation>
    <scope>NUCLEOTIDE SEQUENCE [LARGE SCALE GENOMIC DNA]</scope>
    <source>
        <strain evidence="4">ASO3-1</strain>
    </source>
</reference>
<dbReference type="Pfam" id="PF00881">
    <property type="entry name" value="Nitroreductase"/>
    <property type="match status" value="1"/>
</dbReference>
<organism evidence="4 5">
    <name type="scientific">Desulfonatronospira thiodismutans ASO3-1</name>
    <dbReference type="NCBI Taxonomy" id="555779"/>
    <lineage>
        <taxon>Bacteria</taxon>
        <taxon>Pseudomonadati</taxon>
        <taxon>Thermodesulfobacteriota</taxon>
        <taxon>Desulfovibrionia</taxon>
        <taxon>Desulfovibrionales</taxon>
        <taxon>Desulfonatronovibrionaceae</taxon>
        <taxon>Desulfonatronospira</taxon>
    </lineage>
</organism>
<dbReference type="AlphaFoldDB" id="D6SPD5"/>
<proteinExistence type="inferred from homology"/>
<comment type="similarity">
    <text evidence="1">Belongs to the nitroreductase family.</text>
</comment>
<accession>D6SPD5</accession>
<dbReference type="InterPro" id="IPR029479">
    <property type="entry name" value="Nitroreductase"/>
</dbReference>
<dbReference type="EMBL" id="ACJN02000002">
    <property type="protein sequence ID" value="EFI34611.1"/>
    <property type="molecule type" value="Genomic_DNA"/>
</dbReference>
<protein>
    <submittedName>
        <fullName evidence="4">Nitroreductase</fullName>
    </submittedName>
</protein>
<name>D6SPD5_9BACT</name>
<dbReference type="RefSeq" id="WP_008869931.1">
    <property type="nucleotide sequence ID" value="NZ_ACJN02000002.1"/>
</dbReference>
<dbReference type="Gene3D" id="3.40.109.10">
    <property type="entry name" value="NADH Oxidase"/>
    <property type="match status" value="1"/>
</dbReference>
<dbReference type="SUPFAM" id="SSF55469">
    <property type="entry name" value="FMN-dependent nitroreductase-like"/>
    <property type="match status" value="1"/>
</dbReference>
<dbReference type="OrthoDB" id="9802510at2"/>
<dbReference type="PANTHER" id="PTHR43673:SF10">
    <property type="entry name" value="NADH DEHYDROGENASE_NAD(P)H NITROREDUCTASE XCC3605-RELATED"/>
    <property type="match status" value="1"/>
</dbReference>
<dbReference type="Proteomes" id="UP000005496">
    <property type="component" value="Unassembled WGS sequence"/>
</dbReference>
<evidence type="ECO:0000313" key="5">
    <source>
        <dbReference type="Proteomes" id="UP000005496"/>
    </source>
</evidence>
<comment type="caution">
    <text evidence="4">The sequence shown here is derived from an EMBL/GenBank/DDBJ whole genome shotgun (WGS) entry which is preliminary data.</text>
</comment>
<evidence type="ECO:0000313" key="4">
    <source>
        <dbReference type="EMBL" id="EFI34611.1"/>
    </source>
</evidence>
<keyword evidence="2" id="KW-0560">Oxidoreductase</keyword>
<sequence>MQVHEAIEKRRSIRKFADDPVSRDEIMKLLEAARLAPSAMNAQPWRFKIVDGREDIQWLSGSPTRGQKWVAGAGAVLICCADITRFLEDARAAVRFLRDSAVLPPEMQAGVEDYVEKAQNAPTEVLRGAVGMNCSIALTHIMLRATEMDLGTCWIGMYDEEALRQRFNLPQQAAVMALLAVGRPAESPEPRPRKAMEEIILD</sequence>
<evidence type="ECO:0000256" key="1">
    <source>
        <dbReference type="ARBA" id="ARBA00007118"/>
    </source>
</evidence>
<keyword evidence="5" id="KW-1185">Reference proteome</keyword>
<dbReference type="eggNOG" id="COG0778">
    <property type="taxonomic scope" value="Bacteria"/>
</dbReference>